<dbReference type="AlphaFoldDB" id="A0A8J6DGT8"/>
<protein>
    <submittedName>
        <fullName evidence="1">Uncharacterized protein</fullName>
    </submittedName>
</protein>
<proteinExistence type="predicted"/>
<organism evidence="1 2">
    <name type="scientific">Galemys pyrenaicus</name>
    <name type="common">Iberian desman</name>
    <name type="synonym">Pyrenean desman</name>
    <dbReference type="NCBI Taxonomy" id="202257"/>
    <lineage>
        <taxon>Eukaryota</taxon>
        <taxon>Metazoa</taxon>
        <taxon>Chordata</taxon>
        <taxon>Craniata</taxon>
        <taxon>Vertebrata</taxon>
        <taxon>Euteleostomi</taxon>
        <taxon>Mammalia</taxon>
        <taxon>Eutheria</taxon>
        <taxon>Laurasiatheria</taxon>
        <taxon>Eulipotyphla</taxon>
        <taxon>Talpidae</taxon>
        <taxon>Galemys</taxon>
    </lineage>
</organism>
<gene>
    <name evidence="1" type="ORF">J0S82_007553</name>
</gene>
<dbReference type="EMBL" id="JAGFMF010012074">
    <property type="protein sequence ID" value="KAG8507954.1"/>
    <property type="molecule type" value="Genomic_DNA"/>
</dbReference>
<dbReference type="Proteomes" id="UP000700334">
    <property type="component" value="Unassembled WGS sequence"/>
</dbReference>
<name>A0A8J6DGT8_GALPY</name>
<feature type="non-terminal residue" evidence="1">
    <location>
        <position position="1"/>
    </location>
</feature>
<dbReference type="OrthoDB" id="5984298at2759"/>
<accession>A0A8J6DGT8</accession>
<evidence type="ECO:0000313" key="1">
    <source>
        <dbReference type="EMBL" id="KAG8507954.1"/>
    </source>
</evidence>
<comment type="caution">
    <text evidence="1">The sequence shown here is derived from an EMBL/GenBank/DDBJ whole genome shotgun (WGS) entry which is preliminary data.</text>
</comment>
<reference evidence="1" key="1">
    <citation type="journal article" date="2021" name="Evol. Appl.">
        <title>The genome of the Pyrenean desman and the effects of bottlenecks and inbreeding on the genomic landscape of an endangered species.</title>
        <authorList>
            <person name="Escoda L."/>
            <person name="Castresana J."/>
        </authorList>
    </citation>
    <scope>NUCLEOTIDE SEQUENCE</scope>
    <source>
        <strain evidence="1">IBE-C5619</strain>
    </source>
</reference>
<sequence>VSEAKDEQNSGKDPELQETIPSVLQVAFYCIPFSDRTQSPPMAFEDSHLTWSWYSVCNQLSIKIKSHAMPTKTKEVLQLQESCIY</sequence>
<evidence type="ECO:0000313" key="2">
    <source>
        <dbReference type="Proteomes" id="UP000700334"/>
    </source>
</evidence>
<keyword evidence="2" id="KW-1185">Reference proteome</keyword>